<dbReference type="RefSeq" id="WP_115537896.1">
    <property type="nucleotide sequence ID" value="NZ_QRGA01000038.1"/>
</dbReference>
<accession>A0A3D8JNQ3</accession>
<dbReference type="Gene3D" id="3.20.20.450">
    <property type="entry name" value="EAL domain"/>
    <property type="match status" value="1"/>
</dbReference>
<dbReference type="Gene3D" id="3.30.450.20">
    <property type="entry name" value="PAS domain"/>
    <property type="match status" value="1"/>
</dbReference>
<dbReference type="SMART" id="SM00091">
    <property type="entry name" value="PAS"/>
    <property type="match status" value="1"/>
</dbReference>
<evidence type="ECO:0000313" key="5">
    <source>
        <dbReference type="Proteomes" id="UP000256838"/>
    </source>
</evidence>
<dbReference type="AlphaFoldDB" id="A0A3D8JNQ3"/>
<proteinExistence type="predicted"/>
<feature type="domain" description="PAS" evidence="1">
    <location>
        <begin position="173"/>
        <end position="243"/>
    </location>
</feature>
<dbReference type="InterPro" id="IPR001633">
    <property type="entry name" value="EAL_dom"/>
</dbReference>
<dbReference type="PROSITE" id="PS50887">
    <property type="entry name" value="GGDEF"/>
    <property type="match status" value="1"/>
</dbReference>
<dbReference type="Proteomes" id="UP000256838">
    <property type="component" value="Unassembled WGS sequence"/>
</dbReference>
<dbReference type="InterPro" id="IPR003018">
    <property type="entry name" value="GAF"/>
</dbReference>
<gene>
    <name evidence="4" type="ORF">DWV00_33485</name>
</gene>
<dbReference type="InterPro" id="IPR052155">
    <property type="entry name" value="Biofilm_reg_signaling"/>
</dbReference>
<dbReference type="SUPFAM" id="SSF55073">
    <property type="entry name" value="Nucleotide cyclase"/>
    <property type="match status" value="1"/>
</dbReference>
<dbReference type="InterPro" id="IPR035919">
    <property type="entry name" value="EAL_sf"/>
</dbReference>
<dbReference type="Gene3D" id="3.30.70.270">
    <property type="match status" value="1"/>
</dbReference>
<dbReference type="PANTHER" id="PTHR44757:SF2">
    <property type="entry name" value="BIOFILM ARCHITECTURE MAINTENANCE PROTEIN MBAA"/>
    <property type="match status" value="1"/>
</dbReference>
<dbReference type="NCBIfam" id="TIGR00229">
    <property type="entry name" value="sensory_box"/>
    <property type="match status" value="1"/>
</dbReference>
<dbReference type="InterPro" id="IPR029787">
    <property type="entry name" value="Nucleotide_cyclase"/>
</dbReference>
<dbReference type="InterPro" id="IPR035965">
    <property type="entry name" value="PAS-like_dom_sf"/>
</dbReference>
<dbReference type="Pfam" id="PF00989">
    <property type="entry name" value="PAS"/>
    <property type="match status" value="1"/>
</dbReference>
<dbReference type="CDD" id="cd00130">
    <property type="entry name" value="PAS"/>
    <property type="match status" value="1"/>
</dbReference>
<dbReference type="SMART" id="SM00065">
    <property type="entry name" value="GAF"/>
    <property type="match status" value="1"/>
</dbReference>
<dbReference type="InterPro" id="IPR013767">
    <property type="entry name" value="PAS_fold"/>
</dbReference>
<sequence length="729" mass="79068">MKCPPALATETERLKALSEYRLGRDRPLPSLDPVVQIAARMFGMPVAAVNMIGTDHVFFAASTGFDGTTVDMSRDVSFCAHAITQDEVMVVPDATLDERFHDNPLVTGSAGLRFYAGVPLRSPEGYPLGALCIIDAVPHDDFSPDDRERLRELAKMAADRLELRRLEMSTEEAKPSFGKAVRNSPTAEVRLDEGGVIVDWNVSAAALFGYEREEGVGRSIDIFAAERDRAALRDLLTRAVAARSADGLSMPSGLHGIRSDGTEFLLGVSLFCWGENGSLTISAHLDDLSALQYKRDETLRLANTDVLTGLANRACFYRRVEEALVEGSDAALIMIDLDGFKDVNDTLGHATGDAVLCETGRRLERVVRGGDIVARVGGDEFAILLPGCTDPARAKAVADRAIAALSEPIVVDTCEVRIASTCGVAVAPLHAKGPLELIGNADLTLRNAKSVGRGQSFLFVPELRMEAMARRLCNVELHRAVSDGEFVLFYQPQIRLSDGVLTGAEALIRWWHPQRGLLSPAAFLPALEHGPLAATVGLWVLDEACAQAAHWRRHGVKDFRMGVNLFGVQFRVGDIASEVVAALERHGLSPDALELEVTENIVVDDERVPASLHRLREHGVGIAFDDFGTGYASLSQLKSYPLSRIKIDRAFVQGMLESERDLAVIRAIVDLARSFGLDTIAEGIETANQLDSLRQLGCHEGQGYLFSKPVPTKHFGELYGIGGVGRMVA</sequence>
<keyword evidence="5" id="KW-1185">Reference proteome</keyword>
<dbReference type="InterPro" id="IPR000014">
    <property type="entry name" value="PAS"/>
</dbReference>
<dbReference type="EMBL" id="QRGA01000038">
    <property type="protein sequence ID" value="RDU94530.1"/>
    <property type="molecule type" value="Genomic_DNA"/>
</dbReference>
<dbReference type="OrthoDB" id="9813903at2"/>
<evidence type="ECO:0000259" key="2">
    <source>
        <dbReference type="PROSITE" id="PS50883"/>
    </source>
</evidence>
<dbReference type="PANTHER" id="PTHR44757">
    <property type="entry name" value="DIGUANYLATE CYCLASE DGCP"/>
    <property type="match status" value="1"/>
</dbReference>
<dbReference type="Pfam" id="PF00990">
    <property type="entry name" value="GGDEF"/>
    <property type="match status" value="1"/>
</dbReference>
<dbReference type="SUPFAM" id="SSF55781">
    <property type="entry name" value="GAF domain-like"/>
    <property type="match status" value="1"/>
</dbReference>
<evidence type="ECO:0000313" key="4">
    <source>
        <dbReference type="EMBL" id="RDU94530.1"/>
    </source>
</evidence>
<dbReference type="CDD" id="cd01948">
    <property type="entry name" value="EAL"/>
    <property type="match status" value="1"/>
</dbReference>
<reference evidence="4 5" key="1">
    <citation type="submission" date="2018-08" db="EMBL/GenBank/DDBJ databases">
        <title>Paraburkholderia sp. DHOM06 isolated from forest soil.</title>
        <authorList>
            <person name="Gao Z.-H."/>
            <person name="Qiu L.-H."/>
        </authorList>
    </citation>
    <scope>NUCLEOTIDE SEQUENCE [LARGE SCALE GENOMIC DNA]</scope>
    <source>
        <strain evidence="4 5">DHOM06</strain>
    </source>
</reference>
<name>A0A3D8JNQ3_9BURK</name>
<feature type="domain" description="EAL" evidence="2">
    <location>
        <begin position="470"/>
        <end position="723"/>
    </location>
</feature>
<dbReference type="PROSITE" id="PS50112">
    <property type="entry name" value="PAS"/>
    <property type="match status" value="1"/>
</dbReference>
<dbReference type="SUPFAM" id="SSF55785">
    <property type="entry name" value="PYP-like sensor domain (PAS domain)"/>
    <property type="match status" value="1"/>
</dbReference>
<dbReference type="Pfam" id="PF01590">
    <property type="entry name" value="GAF"/>
    <property type="match status" value="1"/>
</dbReference>
<dbReference type="CDD" id="cd01949">
    <property type="entry name" value="GGDEF"/>
    <property type="match status" value="1"/>
</dbReference>
<dbReference type="NCBIfam" id="TIGR00254">
    <property type="entry name" value="GGDEF"/>
    <property type="match status" value="1"/>
</dbReference>
<evidence type="ECO:0000259" key="1">
    <source>
        <dbReference type="PROSITE" id="PS50112"/>
    </source>
</evidence>
<dbReference type="Pfam" id="PF00563">
    <property type="entry name" value="EAL"/>
    <property type="match status" value="1"/>
</dbReference>
<dbReference type="SMART" id="SM00052">
    <property type="entry name" value="EAL"/>
    <property type="match status" value="1"/>
</dbReference>
<dbReference type="SUPFAM" id="SSF141868">
    <property type="entry name" value="EAL domain-like"/>
    <property type="match status" value="1"/>
</dbReference>
<dbReference type="GO" id="GO:0006355">
    <property type="term" value="P:regulation of DNA-templated transcription"/>
    <property type="evidence" value="ECO:0007669"/>
    <property type="project" value="InterPro"/>
</dbReference>
<dbReference type="InterPro" id="IPR000160">
    <property type="entry name" value="GGDEF_dom"/>
</dbReference>
<evidence type="ECO:0000259" key="3">
    <source>
        <dbReference type="PROSITE" id="PS50887"/>
    </source>
</evidence>
<comment type="caution">
    <text evidence="4">The sequence shown here is derived from an EMBL/GenBank/DDBJ whole genome shotgun (WGS) entry which is preliminary data.</text>
</comment>
<dbReference type="InterPro" id="IPR029016">
    <property type="entry name" value="GAF-like_dom_sf"/>
</dbReference>
<dbReference type="InterPro" id="IPR043128">
    <property type="entry name" value="Rev_trsase/Diguanyl_cyclase"/>
</dbReference>
<feature type="domain" description="GGDEF" evidence="3">
    <location>
        <begin position="328"/>
        <end position="461"/>
    </location>
</feature>
<dbReference type="SMART" id="SM00267">
    <property type="entry name" value="GGDEF"/>
    <property type="match status" value="1"/>
</dbReference>
<protein>
    <submittedName>
        <fullName evidence="4">EAL domain-containing protein</fullName>
    </submittedName>
</protein>
<organism evidence="4 5">
    <name type="scientific">Trinickia dinghuensis</name>
    <dbReference type="NCBI Taxonomy" id="2291023"/>
    <lineage>
        <taxon>Bacteria</taxon>
        <taxon>Pseudomonadati</taxon>
        <taxon>Pseudomonadota</taxon>
        <taxon>Betaproteobacteria</taxon>
        <taxon>Burkholderiales</taxon>
        <taxon>Burkholderiaceae</taxon>
        <taxon>Trinickia</taxon>
    </lineage>
</organism>
<dbReference type="Gene3D" id="3.30.450.40">
    <property type="match status" value="1"/>
</dbReference>
<dbReference type="PROSITE" id="PS50883">
    <property type="entry name" value="EAL"/>
    <property type="match status" value="1"/>
</dbReference>